<protein>
    <submittedName>
        <fullName evidence="1">Uncharacterized protein</fullName>
    </submittedName>
</protein>
<keyword evidence="2" id="KW-1185">Reference proteome</keyword>
<dbReference type="AlphaFoldDB" id="A0ABD3DYF5"/>
<sequence length="116" mass="13374">MWRCGLRAAVEYSDFYGVVELNRYHINELKEEFDFDQLRGVSIIVVEYMEEVLTPSQMFGNWLELELCASGSKWDNQGSKWDNQNELGRGRGTLFADLLHPTPSTLSHAALQMGWE</sequence>
<evidence type="ECO:0000313" key="1">
    <source>
        <dbReference type="EMBL" id="KAL3645851.1"/>
    </source>
</evidence>
<dbReference type="EMBL" id="JAVIJP010000013">
    <property type="protein sequence ID" value="KAL3645851.1"/>
    <property type="molecule type" value="Genomic_DNA"/>
</dbReference>
<comment type="caution">
    <text evidence="1">The sequence shown here is derived from an EMBL/GenBank/DDBJ whole genome shotgun (WGS) entry which is preliminary data.</text>
</comment>
<reference evidence="2" key="1">
    <citation type="journal article" date="2024" name="IScience">
        <title>Strigolactones Initiate the Formation of Haustorium-like Structures in Castilleja.</title>
        <authorList>
            <person name="Buerger M."/>
            <person name="Peterson D."/>
            <person name="Chory J."/>
        </authorList>
    </citation>
    <scope>NUCLEOTIDE SEQUENCE [LARGE SCALE GENOMIC DNA]</scope>
</reference>
<accession>A0ABD3DYF5</accession>
<dbReference type="Proteomes" id="UP001632038">
    <property type="component" value="Unassembled WGS sequence"/>
</dbReference>
<evidence type="ECO:0000313" key="2">
    <source>
        <dbReference type="Proteomes" id="UP001632038"/>
    </source>
</evidence>
<organism evidence="1 2">
    <name type="scientific">Castilleja foliolosa</name>
    <dbReference type="NCBI Taxonomy" id="1961234"/>
    <lineage>
        <taxon>Eukaryota</taxon>
        <taxon>Viridiplantae</taxon>
        <taxon>Streptophyta</taxon>
        <taxon>Embryophyta</taxon>
        <taxon>Tracheophyta</taxon>
        <taxon>Spermatophyta</taxon>
        <taxon>Magnoliopsida</taxon>
        <taxon>eudicotyledons</taxon>
        <taxon>Gunneridae</taxon>
        <taxon>Pentapetalae</taxon>
        <taxon>asterids</taxon>
        <taxon>lamiids</taxon>
        <taxon>Lamiales</taxon>
        <taxon>Orobanchaceae</taxon>
        <taxon>Pedicularideae</taxon>
        <taxon>Castillejinae</taxon>
        <taxon>Castilleja</taxon>
    </lineage>
</organism>
<gene>
    <name evidence="1" type="ORF">CASFOL_011031</name>
</gene>
<proteinExistence type="predicted"/>
<name>A0ABD3DYF5_9LAMI</name>